<reference evidence="8" key="1">
    <citation type="submission" date="2013-07" db="EMBL/GenBank/DDBJ databases">
        <authorList>
            <person name="Geib S."/>
        </authorList>
    </citation>
    <scope>NUCLEOTIDE SEQUENCE</scope>
</reference>
<organism evidence="8">
    <name type="scientific">Ceratitis capitata</name>
    <name type="common">Mediterranean fruit fly</name>
    <name type="synonym">Tephritis capitata</name>
    <dbReference type="NCBI Taxonomy" id="7213"/>
    <lineage>
        <taxon>Eukaryota</taxon>
        <taxon>Metazoa</taxon>
        <taxon>Ecdysozoa</taxon>
        <taxon>Arthropoda</taxon>
        <taxon>Hexapoda</taxon>
        <taxon>Insecta</taxon>
        <taxon>Pterygota</taxon>
        <taxon>Neoptera</taxon>
        <taxon>Endopterygota</taxon>
        <taxon>Diptera</taxon>
        <taxon>Brachycera</taxon>
        <taxon>Muscomorpha</taxon>
        <taxon>Tephritoidea</taxon>
        <taxon>Tephritidae</taxon>
        <taxon>Ceratitis</taxon>
        <taxon>Ceratitis</taxon>
    </lineage>
</organism>
<dbReference type="PANTHER" id="PTHR43142:SF1">
    <property type="entry name" value="CARBOXYLIC ESTER HYDROLASE"/>
    <property type="match status" value="1"/>
</dbReference>
<evidence type="ECO:0000256" key="2">
    <source>
        <dbReference type="ARBA" id="ARBA00022487"/>
    </source>
</evidence>
<evidence type="ECO:0000256" key="5">
    <source>
        <dbReference type="ARBA" id="ARBA00023180"/>
    </source>
</evidence>
<feature type="domain" description="Carboxylesterase type B" evidence="7">
    <location>
        <begin position="6"/>
        <end position="512"/>
    </location>
</feature>
<dbReference type="ESTHER" id="cerca-w8cdm3">
    <property type="family name" value="Carb_B_Arthropoda"/>
</dbReference>
<evidence type="ECO:0000256" key="3">
    <source>
        <dbReference type="ARBA" id="ARBA00022801"/>
    </source>
</evidence>
<reference evidence="8" key="2">
    <citation type="journal article" date="2014" name="BMC Genomics">
        <title>A genomic perspective to assessing quality of mass-reared SIT flies used in Mediterranean fruit fly (Ceratitis capitata) eradication in California.</title>
        <authorList>
            <person name="Calla B."/>
            <person name="Hall B."/>
            <person name="Hou S."/>
            <person name="Geib S.M."/>
        </authorList>
    </citation>
    <scope>NUCLEOTIDE SEQUENCE</scope>
</reference>
<dbReference type="CTD" id="101457239"/>
<proteinExistence type="evidence at transcript level"/>
<evidence type="ECO:0000256" key="6">
    <source>
        <dbReference type="ARBA" id="ARBA00039155"/>
    </source>
</evidence>
<dbReference type="GeneID" id="101457239"/>
<evidence type="ECO:0000313" key="8">
    <source>
        <dbReference type="EMBL" id="JAC04860.1"/>
    </source>
</evidence>
<dbReference type="SUPFAM" id="SSF53474">
    <property type="entry name" value="alpha/beta-Hydrolases"/>
    <property type="match status" value="1"/>
</dbReference>
<comment type="similarity">
    <text evidence="1">Belongs to the type-B carboxylesterase/lipase family.</text>
</comment>
<dbReference type="AlphaFoldDB" id="W8CDM3"/>
<dbReference type="PANTHER" id="PTHR43142">
    <property type="entry name" value="CARBOXYLIC ESTER HYDROLASE"/>
    <property type="match status" value="1"/>
</dbReference>
<name>W8CDM3_CERCA</name>
<sequence>MGEHQLIISTTHGLVRGQLRETVYGDKFYCFDGIPYAKPPLGELRFKSPQPAEHWVGVRDCTEVAPKCIQYNRYTDRVEGSEDCLFLNIYAKKLETENPLPVMVYIHGGGFATGTASRRNWGPDYFMMKDVILVTIGYRLGPLGFLKFSDPNLQVPGNAGLKDIVMALKWLKQNYVNFNGDPNNVTLFGHSAGSCATHVLISTPHCEGLFHKAILLSGLIMHTEELPNLRFRYAKHLGYEGVDDDEQIFNYLNSLEAEKLCDLKFLTQEEKYQGFSYIFYPSLESTNSPDAIITKDPFDTFAEIDNWSHETPLMLGCTSFESLLRYNFFTTDPVIYDKFKIHPEYLLSSEILLKCDLETKQKLANKLIKLHLGERELQMEDALDIIHLVSYDTFYHPTHRYLNTRLKRAKVPTYLYRFDFDSPDFNLYRIKQCGRGVRGVAHVDDLSYIFYMPESYKLPRDSEEFHTIELMMDLFIAFATKSNPNVDCIKPTVWEPLAANGVRKCLNISNEISFIDWPELEKCKELDKYFEEAGLRIV</sequence>
<protein>
    <recommendedName>
        <fullName evidence="6">carboxylesterase</fullName>
        <ecNumber evidence="6">3.1.1.1</ecNumber>
    </recommendedName>
</protein>
<keyword evidence="5" id="KW-0325">Glycoprotein</keyword>
<gene>
    <name evidence="8" type="primary">EST1</name>
</gene>
<dbReference type="Pfam" id="PF00135">
    <property type="entry name" value="COesterase"/>
    <property type="match status" value="1"/>
</dbReference>
<evidence type="ECO:0000256" key="1">
    <source>
        <dbReference type="ARBA" id="ARBA00005964"/>
    </source>
</evidence>
<evidence type="ECO:0000256" key="4">
    <source>
        <dbReference type="ARBA" id="ARBA00023157"/>
    </source>
</evidence>
<dbReference type="OrthoDB" id="19653at2759"/>
<dbReference type="GO" id="GO:0106435">
    <property type="term" value="F:carboxylesterase activity"/>
    <property type="evidence" value="ECO:0007669"/>
    <property type="project" value="UniProtKB-EC"/>
</dbReference>
<dbReference type="RefSeq" id="NP_001307297.1">
    <property type="nucleotide sequence ID" value="NM_001320368.1"/>
</dbReference>
<dbReference type="EC" id="3.1.1.1" evidence="6"/>
<dbReference type="EMBL" id="GAMC01001696">
    <property type="protein sequence ID" value="JAC04860.1"/>
    <property type="molecule type" value="mRNA"/>
</dbReference>
<dbReference type="InterPro" id="IPR002018">
    <property type="entry name" value="CarbesteraseB"/>
</dbReference>
<dbReference type="InterPro" id="IPR029058">
    <property type="entry name" value="AB_hydrolase_fold"/>
</dbReference>
<dbReference type="KEGG" id="ccat:101457239"/>
<accession>W8CDM3</accession>
<keyword evidence="3" id="KW-0378">Hydrolase</keyword>
<evidence type="ECO:0000259" key="7">
    <source>
        <dbReference type="Pfam" id="PF00135"/>
    </source>
</evidence>
<keyword evidence="4" id="KW-1015">Disulfide bond</keyword>
<dbReference type="Gene3D" id="3.40.50.1820">
    <property type="entry name" value="alpha/beta hydrolase"/>
    <property type="match status" value="1"/>
</dbReference>
<keyword evidence="2" id="KW-0719">Serine esterase</keyword>